<dbReference type="Pfam" id="PF02817">
    <property type="entry name" value="E3_binding"/>
    <property type="match status" value="1"/>
</dbReference>
<name>A0ABP9HXE0_9ACTN</name>
<dbReference type="Pfam" id="PF00198">
    <property type="entry name" value="2-oxoacid_dh"/>
    <property type="match status" value="1"/>
</dbReference>
<keyword evidence="8" id="KW-0670">Pyruvate</keyword>
<dbReference type="CDD" id="cd06849">
    <property type="entry name" value="lipoyl_domain"/>
    <property type="match status" value="1"/>
</dbReference>
<evidence type="ECO:0000256" key="2">
    <source>
        <dbReference type="ARBA" id="ARBA00007317"/>
    </source>
</evidence>
<evidence type="ECO:0000256" key="3">
    <source>
        <dbReference type="ARBA" id="ARBA00022823"/>
    </source>
</evidence>
<dbReference type="Gene3D" id="4.10.320.10">
    <property type="entry name" value="E3-binding domain"/>
    <property type="match status" value="1"/>
</dbReference>
<dbReference type="InterPro" id="IPR001078">
    <property type="entry name" value="2-oxoacid_DH_actylTfrase"/>
</dbReference>
<evidence type="ECO:0000256" key="1">
    <source>
        <dbReference type="ARBA" id="ARBA00001938"/>
    </source>
</evidence>
<evidence type="ECO:0000313" key="9">
    <source>
        <dbReference type="Proteomes" id="UP001500466"/>
    </source>
</evidence>
<dbReference type="SUPFAM" id="SSF47005">
    <property type="entry name" value="Peripheral subunit-binding domain of 2-oxo acid dehydrogenase complex"/>
    <property type="match status" value="1"/>
</dbReference>
<dbReference type="InterPro" id="IPR004167">
    <property type="entry name" value="PSBD"/>
</dbReference>
<accession>A0ABP9HXE0</accession>
<keyword evidence="4" id="KW-0808">Transferase</keyword>
<dbReference type="InterPro" id="IPR000089">
    <property type="entry name" value="Biotin_lipoyl"/>
</dbReference>
<organism evidence="8 9">
    <name type="scientific">Yinghuangia aomiensis</name>
    <dbReference type="NCBI Taxonomy" id="676205"/>
    <lineage>
        <taxon>Bacteria</taxon>
        <taxon>Bacillati</taxon>
        <taxon>Actinomycetota</taxon>
        <taxon>Actinomycetes</taxon>
        <taxon>Kitasatosporales</taxon>
        <taxon>Streptomycetaceae</taxon>
        <taxon>Yinghuangia</taxon>
    </lineage>
</organism>
<dbReference type="SUPFAM" id="SSF51230">
    <property type="entry name" value="Single hybrid motif"/>
    <property type="match status" value="1"/>
</dbReference>
<dbReference type="RefSeq" id="WP_345678719.1">
    <property type="nucleotide sequence ID" value="NZ_BAABHS010000024.1"/>
</dbReference>
<reference evidence="9" key="1">
    <citation type="journal article" date="2019" name="Int. J. Syst. Evol. Microbiol.">
        <title>The Global Catalogue of Microorganisms (GCM) 10K type strain sequencing project: providing services to taxonomists for standard genome sequencing and annotation.</title>
        <authorList>
            <consortium name="The Broad Institute Genomics Platform"/>
            <consortium name="The Broad Institute Genome Sequencing Center for Infectious Disease"/>
            <person name="Wu L."/>
            <person name="Ma J."/>
        </authorList>
    </citation>
    <scope>NUCLEOTIDE SEQUENCE [LARGE SCALE GENOMIC DNA]</scope>
    <source>
        <strain evidence="9">JCM 17986</strain>
    </source>
</reference>
<feature type="domain" description="Peripheral subunit-binding (PSBD)" evidence="7">
    <location>
        <begin position="159"/>
        <end position="196"/>
    </location>
</feature>
<comment type="caution">
    <text evidence="8">The sequence shown here is derived from an EMBL/GenBank/DDBJ whole genome shotgun (WGS) entry which is preliminary data.</text>
</comment>
<dbReference type="InterPro" id="IPR011053">
    <property type="entry name" value="Single_hybrid_motif"/>
</dbReference>
<dbReference type="Gene3D" id="3.30.559.10">
    <property type="entry name" value="Chloramphenicol acetyltransferase-like domain"/>
    <property type="match status" value="1"/>
</dbReference>
<proteinExistence type="inferred from homology"/>
<evidence type="ECO:0000259" key="7">
    <source>
        <dbReference type="PROSITE" id="PS51826"/>
    </source>
</evidence>
<dbReference type="Pfam" id="PF00364">
    <property type="entry name" value="Biotin_lipoyl"/>
    <property type="match status" value="1"/>
</dbReference>
<dbReference type="PANTHER" id="PTHR23151:SF90">
    <property type="entry name" value="DIHYDROLIPOYLLYSINE-RESIDUE ACETYLTRANSFERASE COMPONENT OF PYRUVATE DEHYDROGENASE COMPLEX, MITOCHONDRIAL-RELATED"/>
    <property type="match status" value="1"/>
</dbReference>
<dbReference type="InterPro" id="IPR023213">
    <property type="entry name" value="CAT-like_dom_sf"/>
</dbReference>
<keyword evidence="3 4" id="KW-0450">Lipoyl</keyword>
<dbReference type="PROSITE" id="PS51826">
    <property type="entry name" value="PSBD"/>
    <property type="match status" value="1"/>
</dbReference>
<evidence type="ECO:0000313" key="8">
    <source>
        <dbReference type="EMBL" id="GAA4981500.1"/>
    </source>
</evidence>
<feature type="compositionally biased region" description="Low complexity" evidence="5">
    <location>
        <begin position="119"/>
        <end position="154"/>
    </location>
</feature>
<comment type="similarity">
    <text evidence="2 4">Belongs to the 2-oxoacid dehydrogenase family.</text>
</comment>
<dbReference type="InterPro" id="IPR045257">
    <property type="entry name" value="E2/Pdx1"/>
</dbReference>
<keyword evidence="9" id="KW-1185">Reference proteome</keyword>
<feature type="region of interest" description="Disordered" evidence="5">
    <location>
        <begin position="77"/>
        <end position="157"/>
    </location>
</feature>
<dbReference type="Proteomes" id="UP001500466">
    <property type="component" value="Unassembled WGS sequence"/>
</dbReference>
<dbReference type="PANTHER" id="PTHR23151">
    <property type="entry name" value="DIHYDROLIPOAMIDE ACETYL/SUCCINYL-TRANSFERASE-RELATED"/>
    <property type="match status" value="1"/>
</dbReference>
<feature type="region of interest" description="Disordered" evidence="5">
    <location>
        <begin position="194"/>
        <end position="247"/>
    </location>
</feature>
<dbReference type="EMBL" id="BAABHS010000024">
    <property type="protein sequence ID" value="GAA4981500.1"/>
    <property type="molecule type" value="Genomic_DNA"/>
</dbReference>
<protein>
    <recommendedName>
        <fullName evidence="4">Dihydrolipoamide acetyltransferase component of pyruvate dehydrogenase complex</fullName>
        <ecNumber evidence="4">2.3.1.-</ecNumber>
    </recommendedName>
</protein>
<dbReference type="Gene3D" id="2.40.50.100">
    <property type="match status" value="1"/>
</dbReference>
<dbReference type="EC" id="2.3.1.-" evidence="4"/>
<evidence type="ECO:0000259" key="6">
    <source>
        <dbReference type="PROSITE" id="PS50968"/>
    </source>
</evidence>
<dbReference type="InterPro" id="IPR036625">
    <property type="entry name" value="E3-bd_dom_sf"/>
</dbReference>
<sequence>MIDIRMPRLSDTMEDGVVAAWLKKPGDAVAEGDVLVEIETDKAVMEFESYEAGILAAILVPEGGNAPIGAVIARLDDGSGDGGGDHGDERSGAAAEGRGSADADEPENGSPGGGGGARARGAGTAPQAGGAASTAPSGAVDADPRGAADAAPPAAERRFATPLVRRLARERGVDLASVPGSGPGGRIVRRDLEDASARPPAVRAAEASAPSPTGHATADEREPTAVPFDAVRRTTSRRLTESSTTTPQFSVTSAADVDGLLALRQRLNAALAASDAPTVSVNDLVVRACALALRAHPGVNASYSPEGQGATLLHGRVHIGIAVAAPGGLVVPVIRDADRAPVSRIAAEARRLAARAHERKLGAEDFAAGTFTVSNLGMYGVEHFTAIVNPPQGAVLAVGAATPEPAVVDGTVAVRQRMRCTLSADHRIIDGALAAEFLATLTALLENPLRIVA</sequence>
<dbReference type="PROSITE" id="PS00189">
    <property type="entry name" value="LIPOYL"/>
    <property type="match status" value="1"/>
</dbReference>
<keyword evidence="4" id="KW-0012">Acyltransferase</keyword>
<evidence type="ECO:0000256" key="5">
    <source>
        <dbReference type="SAM" id="MobiDB-lite"/>
    </source>
</evidence>
<comment type="cofactor">
    <cofactor evidence="1 4">
        <name>(R)-lipoate</name>
        <dbReference type="ChEBI" id="CHEBI:83088"/>
    </cofactor>
</comment>
<evidence type="ECO:0000256" key="4">
    <source>
        <dbReference type="RuleBase" id="RU003423"/>
    </source>
</evidence>
<dbReference type="InterPro" id="IPR003016">
    <property type="entry name" value="2-oxoA_DH_lipoyl-BS"/>
</dbReference>
<dbReference type="PROSITE" id="PS50968">
    <property type="entry name" value="BIOTINYL_LIPOYL"/>
    <property type="match status" value="1"/>
</dbReference>
<feature type="domain" description="Lipoyl-binding" evidence="6">
    <location>
        <begin position="1"/>
        <end position="76"/>
    </location>
</feature>
<gene>
    <name evidence="8" type="ORF">GCM10023205_58460</name>
</gene>
<dbReference type="SUPFAM" id="SSF52777">
    <property type="entry name" value="CoA-dependent acyltransferases"/>
    <property type="match status" value="1"/>
</dbReference>